<reference evidence="8" key="2">
    <citation type="submission" date="2020-09" db="EMBL/GenBank/DDBJ databases">
        <authorList>
            <person name="Sun Q."/>
            <person name="Ohkuma M."/>
        </authorList>
    </citation>
    <scope>NUCLEOTIDE SEQUENCE</scope>
    <source>
        <strain evidence="8">JCM 3276</strain>
    </source>
</reference>
<dbReference type="AlphaFoldDB" id="A0A918LHW7"/>
<evidence type="ECO:0000313" key="8">
    <source>
        <dbReference type="EMBL" id="GGS49030.1"/>
    </source>
</evidence>
<comment type="similarity">
    <text evidence="1">Belongs to the sigma-70 factor family. ECF subfamily.</text>
</comment>
<dbReference type="InterPro" id="IPR011990">
    <property type="entry name" value="TPR-like_helical_dom_sf"/>
</dbReference>
<comment type="caution">
    <text evidence="8">The sequence shown here is derived from an EMBL/GenBank/DDBJ whole genome shotgun (WGS) entry which is preliminary data.</text>
</comment>
<dbReference type="GO" id="GO:0003677">
    <property type="term" value="F:DNA binding"/>
    <property type="evidence" value="ECO:0007669"/>
    <property type="project" value="InterPro"/>
</dbReference>
<keyword evidence="4" id="KW-0804">Transcription</keyword>
<evidence type="ECO:0000259" key="5">
    <source>
        <dbReference type="Pfam" id="PF04542"/>
    </source>
</evidence>
<evidence type="ECO:0000259" key="6">
    <source>
        <dbReference type="Pfam" id="PF08281"/>
    </source>
</evidence>
<dbReference type="InterPro" id="IPR013325">
    <property type="entry name" value="RNA_pol_sigma_r2"/>
</dbReference>
<dbReference type="Gene3D" id="1.10.1740.10">
    <property type="match status" value="1"/>
</dbReference>
<dbReference type="Proteomes" id="UP000660680">
    <property type="component" value="Unassembled WGS sequence"/>
</dbReference>
<dbReference type="Pfam" id="PF08281">
    <property type="entry name" value="Sigma70_r4_2"/>
    <property type="match status" value="1"/>
</dbReference>
<proteinExistence type="inferred from homology"/>
<evidence type="ECO:0000256" key="4">
    <source>
        <dbReference type="ARBA" id="ARBA00023163"/>
    </source>
</evidence>
<dbReference type="GO" id="GO:0006352">
    <property type="term" value="P:DNA-templated transcription initiation"/>
    <property type="evidence" value="ECO:0007669"/>
    <property type="project" value="InterPro"/>
</dbReference>
<dbReference type="PANTHER" id="PTHR47756">
    <property type="entry name" value="BLL6612 PROTEIN-RELATED"/>
    <property type="match status" value="1"/>
</dbReference>
<evidence type="ECO:0000256" key="3">
    <source>
        <dbReference type="ARBA" id="ARBA00023082"/>
    </source>
</evidence>
<dbReference type="PANTHER" id="PTHR47756:SF2">
    <property type="entry name" value="BLL6612 PROTEIN"/>
    <property type="match status" value="1"/>
</dbReference>
<sequence length="425" mass="46176">MSDRLVERVVREHRARMLAALVRVLGDIELAEDALQDACATALRRWSDGPPDDPVAWLLTVARNRAYDRLRRARLDRDPAPGEIPDVAVVPDLTEERLLRIGDERLSLIFTCCHPALAEQTRVALTLQAVCGLTAGQIARMFLVGEAGMAQRLVRAKRRIRDTGIGLRVPADHLLPERLAGVLAVVYLIYTQGYTAPDGELLRSEAIRLARLVAALMPDEPEALGLTALLLLHESRAPARRGGDGPVLLADQDRAAWDADRVAEGVRLLDRALRHGVPGPYQLQATIAAVHAQAPSAAETDWQAIAALYADLLAVAPTPVVALNHGIAVAMAADPEDGLALIDCVDGLDDYHLFHAARADLLRRLGRRAEAERAYRRAAELAVDPADRRFLADRLRELGAVADPTPRFAPEASGYATGDRIEGVP</sequence>
<evidence type="ECO:0000313" key="9">
    <source>
        <dbReference type="Proteomes" id="UP000660680"/>
    </source>
</evidence>
<keyword evidence="9" id="KW-1185">Reference proteome</keyword>
<protein>
    <submittedName>
        <fullName evidence="8">RNA polymerase subunit sigma-24</fullName>
    </submittedName>
</protein>
<dbReference type="InterPro" id="IPR013249">
    <property type="entry name" value="RNA_pol_sigma70_r4_t2"/>
</dbReference>
<keyword evidence="3" id="KW-0731">Sigma factor</keyword>
<feature type="domain" description="DUF6596" evidence="7">
    <location>
        <begin position="178"/>
        <end position="272"/>
    </location>
</feature>
<evidence type="ECO:0000256" key="2">
    <source>
        <dbReference type="ARBA" id="ARBA00023015"/>
    </source>
</evidence>
<dbReference type="Pfam" id="PF04542">
    <property type="entry name" value="Sigma70_r2"/>
    <property type="match status" value="1"/>
</dbReference>
<dbReference type="Gene3D" id="1.25.40.10">
    <property type="entry name" value="Tetratricopeptide repeat domain"/>
    <property type="match status" value="1"/>
</dbReference>
<gene>
    <name evidence="8" type="primary">rpoE</name>
    <name evidence="8" type="ORF">GCM10010171_50170</name>
</gene>
<feature type="domain" description="RNA polymerase sigma-70 region 2" evidence="5">
    <location>
        <begin position="10"/>
        <end position="74"/>
    </location>
</feature>
<dbReference type="Pfam" id="PF20239">
    <property type="entry name" value="DUF6596"/>
    <property type="match status" value="1"/>
</dbReference>
<dbReference type="GO" id="GO:0016987">
    <property type="term" value="F:sigma factor activity"/>
    <property type="evidence" value="ECO:0007669"/>
    <property type="project" value="UniProtKB-KW"/>
</dbReference>
<dbReference type="InterPro" id="IPR007627">
    <property type="entry name" value="RNA_pol_sigma70_r2"/>
</dbReference>
<dbReference type="SUPFAM" id="SSF88659">
    <property type="entry name" value="Sigma3 and sigma4 domains of RNA polymerase sigma factors"/>
    <property type="match status" value="1"/>
</dbReference>
<name>A0A918LHW7_9PSEU</name>
<dbReference type="InterPro" id="IPR046531">
    <property type="entry name" value="DUF6596"/>
</dbReference>
<dbReference type="SUPFAM" id="SSF88946">
    <property type="entry name" value="Sigma2 domain of RNA polymerase sigma factors"/>
    <property type="match status" value="1"/>
</dbReference>
<dbReference type="EMBL" id="BMRB01000005">
    <property type="protein sequence ID" value="GGS49030.1"/>
    <property type="molecule type" value="Genomic_DNA"/>
</dbReference>
<evidence type="ECO:0000256" key="1">
    <source>
        <dbReference type="ARBA" id="ARBA00010641"/>
    </source>
</evidence>
<evidence type="ECO:0000259" key="7">
    <source>
        <dbReference type="Pfam" id="PF20239"/>
    </source>
</evidence>
<dbReference type="InterPro" id="IPR013324">
    <property type="entry name" value="RNA_pol_sigma_r3/r4-like"/>
</dbReference>
<reference evidence="8" key="1">
    <citation type="journal article" date="2014" name="Int. J. Syst. Evol. Microbiol.">
        <title>Complete genome sequence of Corynebacterium casei LMG S-19264T (=DSM 44701T), isolated from a smear-ripened cheese.</title>
        <authorList>
            <consortium name="US DOE Joint Genome Institute (JGI-PGF)"/>
            <person name="Walter F."/>
            <person name="Albersmeier A."/>
            <person name="Kalinowski J."/>
            <person name="Ruckert C."/>
        </authorList>
    </citation>
    <scope>NUCLEOTIDE SEQUENCE</scope>
    <source>
        <strain evidence="8">JCM 3276</strain>
    </source>
</reference>
<organism evidence="8 9">
    <name type="scientific">Actinokineospora fastidiosa</name>
    <dbReference type="NCBI Taxonomy" id="1816"/>
    <lineage>
        <taxon>Bacteria</taxon>
        <taxon>Bacillati</taxon>
        <taxon>Actinomycetota</taxon>
        <taxon>Actinomycetes</taxon>
        <taxon>Pseudonocardiales</taxon>
        <taxon>Pseudonocardiaceae</taxon>
        <taxon>Actinokineospora</taxon>
    </lineage>
</organism>
<accession>A0A918LHW7</accession>
<keyword evidence="2" id="KW-0805">Transcription regulation</keyword>
<feature type="domain" description="RNA polymerase sigma factor 70 region 4 type 2" evidence="6">
    <location>
        <begin position="109"/>
        <end position="160"/>
    </location>
</feature>